<dbReference type="GO" id="GO:0006741">
    <property type="term" value="P:NADP+ biosynthetic process"/>
    <property type="evidence" value="ECO:0007669"/>
    <property type="project" value="InterPro"/>
</dbReference>
<evidence type="ECO:0000256" key="3">
    <source>
        <dbReference type="ARBA" id="ARBA00022741"/>
    </source>
</evidence>
<feature type="compositionally biased region" description="Low complexity" evidence="8">
    <location>
        <begin position="425"/>
        <end position="455"/>
    </location>
</feature>
<dbReference type="InterPro" id="IPR017437">
    <property type="entry name" value="ATP-NAD_kinase_PpnK-typ_C"/>
</dbReference>
<dbReference type="AlphaFoldDB" id="A0A4P9X6Q7"/>
<keyword evidence="2" id="KW-0808">Transferase</keyword>
<keyword evidence="7" id="KW-0520">NAD</keyword>
<evidence type="ECO:0000256" key="6">
    <source>
        <dbReference type="ARBA" id="ARBA00022857"/>
    </source>
</evidence>
<organism evidence="9 10">
    <name type="scientific">Caulochytrium protostelioides</name>
    <dbReference type="NCBI Taxonomy" id="1555241"/>
    <lineage>
        <taxon>Eukaryota</taxon>
        <taxon>Fungi</taxon>
        <taxon>Fungi incertae sedis</taxon>
        <taxon>Chytridiomycota</taxon>
        <taxon>Chytridiomycota incertae sedis</taxon>
        <taxon>Chytridiomycetes</taxon>
        <taxon>Caulochytriales</taxon>
        <taxon>Caulochytriaceae</taxon>
        <taxon>Caulochytrium</taxon>
    </lineage>
</organism>
<keyword evidence="4" id="KW-0418">Kinase</keyword>
<evidence type="ECO:0000256" key="4">
    <source>
        <dbReference type="ARBA" id="ARBA00022777"/>
    </source>
</evidence>
<dbReference type="GO" id="GO:0005524">
    <property type="term" value="F:ATP binding"/>
    <property type="evidence" value="ECO:0007669"/>
    <property type="project" value="UniProtKB-KW"/>
</dbReference>
<proteinExistence type="inferred from homology"/>
<dbReference type="Gene3D" id="2.60.200.30">
    <property type="entry name" value="Probable inorganic polyphosphate/atp-NAD kinase, domain 2"/>
    <property type="match status" value="1"/>
</dbReference>
<dbReference type="EMBL" id="ML014196">
    <property type="protein sequence ID" value="RKP00852.1"/>
    <property type="molecule type" value="Genomic_DNA"/>
</dbReference>
<dbReference type="Gene3D" id="3.40.50.10330">
    <property type="entry name" value="Probable inorganic polyphosphate/atp-NAD kinase, domain 1"/>
    <property type="match status" value="1"/>
</dbReference>
<feature type="region of interest" description="Disordered" evidence="8">
    <location>
        <begin position="380"/>
        <end position="467"/>
    </location>
</feature>
<sequence length="483" mass="50341">MPSAPSVITWPIARPRTLFIAHKSHDPAIRARLADVCTWLLATYPDVRLLIEDEGQDSTADMAPASEVWDGPDDAAVPDDAAMREPAVMSLPRDASPAGAWWTDARVLVLPRSVKSASGTAALSASLARVTDLVIALGGDGTLLRVSRLFPRDVPPVVGVSMGTLGFLMPIHQNEVVPLLRRVLDGTGSSDAHAASSAAAHVSPSPPSPLSSPSVPVLIRSRLTCTLFDADGQRLPFPAADAAQPGSAVGDAYALNDITLHRGPHPHLSTITCHIDRAPLTTVTADGLVVSTPTGSTAYALSAGGPIIDPRVPCLGLTPICPRSLSFRPVLVPADAAITLGVARWSRGQPEVAVDGLRIGPLRRGQRLVIEASACGIPVVMAPPSPSASTTTPAPWTSQQARPPRSETDADTCPESGEVVPPFPATRSDSAGADAGAAAATAMPSSPSALGAGPSRNDDSHPHHDSWIRDLNRALKWNQNFSR</sequence>
<dbReference type="OrthoDB" id="24581at2759"/>
<keyword evidence="3" id="KW-0547">Nucleotide-binding</keyword>
<keyword evidence="5" id="KW-0067">ATP-binding</keyword>
<evidence type="ECO:0000256" key="1">
    <source>
        <dbReference type="ARBA" id="ARBA00010995"/>
    </source>
</evidence>
<dbReference type="STRING" id="1555241.A0A4P9X6Q7"/>
<evidence type="ECO:0000313" key="9">
    <source>
        <dbReference type="EMBL" id="RKP00852.1"/>
    </source>
</evidence>
<gene>
    <name evidence="9" type="ORF">CXG81DRAFT_26475</name>
</gene>
<dbReference type="InterPro" id="IPR002504">
    <property type="entry name" value="NADK"/>
</dbReference>
<feature type="compositionally biased region" description="Low complexity" evidence="8">
    <location>
        <begin position="194"/>
        <end position="203"/>
    </location>
</feature>
<name>A0A4P9X6Q7_9FUNG</name>
<dbReference type="InterPro" id="IPR016064">
    <property type="entry name" value="NAD/diacylglycerol_kinase_sf"/>
</dbReference>
<accession>A0A4P9X6Q7</accession>
<reference evidence="10" key="1">
    <citation type="journal article" date="2018" name="Nat. Microbiol.">
        <title>Leveraging single-cell genomics to expand the fungal tree of life.</title>
        <authorList>
            <person name="Ahrendt S.R."/>
            <person name="Quandt C.A."/>
            <person name="Ciobanu D."/>
            <person name="Clum A."/>
            <person name="Salamov A."/>
            <person name="Andreopoulos B."/>
            <person name="Cheng J.F."/>
            <person name="Woyke T."/>
            <person name="Pelin A."/>
            <person name="Henrissat B."/>
            <person name="Reynolds N.K."/>
            <person name="Benny G.L."/>
            <person name="Smith M.E."/>
            <person name="James T.Y."/>
            <person name="Grigoriev I.V."/>
        </authorList>
    </citation>
    <scope>NUCLEOTIDE SEQUENCE [LARGE SCALE GENOMIC DNA]</scope>
    <source>
        <strain evidence="10">ATCC 52028</strain>
    </source>
</reference>
<comment type="similarity">
    <text evidence="1">Belongs to the NAD kinase family.</text>
</comment>
<keyword evidence="6" id="KW-0521">NADP</keyword>
<evidence type="ECO:0000256" key="5">
    <source>
        <dbReference type="ARBA" id="ARBA00022840"/>
    </source>
</evidence>
<dbReference type="PANTHER" id="PTHR20275:SF26">
    <property type="entry name" value="NADH KINASE POS5, MITOCHONDRIAL"/>
    <property type="match status" value="1"/>
</dbReference>
<dbReference type="Pfam" id="PF20143">
    <property type="entry name" value="NAD_kinase_C"/>
    <property type="match status" value="1"/>
</dbReference>
<dbReference type="GO" id="GO:0003951">
    <property type="term" value="F:NAD+ kinase activity"/>
    <property type="evidence" value="ECO:0007669"/>
    <property type="project" value="InterPro"/>
</dbReference>
<dbReference type="FunFam" id="2.60.200.30:FF:000009">
    <property type="entry name" value="Poly(P)/ATP NAD kinase"/>
    <property type="match status" value="1"/>
</dbReference>
<evidence type="ECO:0000256" key="8">
    <source>
        <dbReference type="SAM" id="MobiDB-lite"/>
    </source>
</evidence>
<dbReference type="SUPFAM" id="SSF111331">
    <property type="entry name" value="NAD kinase/diacylglycerol kinase-like"/>
    <property type="match status" value="1"/>
</dbReference>
<keyword evidence="10" id="KW-1185">Reference proteome</keyword>
<evidence type="ECO:0000256" key="7">
    <source>
        <dbReference type="ARBA" id="ARBA00023027"/>
    </source>
</evidence>
<evidence type="ECO:0000256" key="2">
    <source>
        <dbReference type="ARBA" id="ARBA00022679"/>
    </source>
</evidence>
<feature type="compositionally biased region" description="Basic and acidic residues" evidence="8">
    <location>
        <begin position="456"/>
        <end position="467"/>
    </location>
</feature>
<protein>
    <recommendedName>
        <fullName evidence="11">ATP-NAD kinase</fullName>
    </recommendedName>
</protein>
<evidence type="ECO:0000313" key="10">
    <source>
        <dbReference type="Proteomes" id="UP000274922"/>
    </source>
</evidence>
<dbReference type="Pfam" id="PF01513">
    <property type="entry name" value="NAD_kinase"/>
    <property type="match status" value="1"/>
</dbReference>
<dbReference type="InterPro" id="IPR017438">
    <property type="entry name" value="ATP-NAD_kinase_N"/>
</dbReference>
<dbReference type="GO" id="GO:0019674">
    <property type="term" value="P:NAD+ metabolic process"/>
    <property type="evidence" value="ECO:0007669"/>
    <property type="project" value="InterPro"/>
</dbReference>
<feature type="compositionally biased region" description="Low complexity" evidence="8">
    <location>
        <begin position="387"/>
        <end position="401"/>
    </location>
</feature>
<dbReference type="PANTHER" id="PTHR20275">
    <property type="entry name" value="NAD KINASE"/>
    <property type="match status" value="1"/>
</dbReference>
<feature type="region of interest" description="Disordered" evidence="8">
    <location>
        <begin position="194"/>
        <end position="213"/>
    </location>
</feature>
<evidence type="ECO:0008006" key="11">
    <source>
        <dbReference type="Google" id="ProtNLM"/>
    </source>
</evidence>
<dbReference type="HAMAP" id="MF_00361">
    <property type="entry name" value="NAD_kinase"/>
    <property type="match status" value="1"/>
</dbReference>
<dbReference type="Proteomes" id="UP000274922">
    <property type="component" value="Unassembled WGS sequence"/>
</dbReference>